<proteinExistence type="predicted"/>
<protein>
    <recommendedName>
        <fullName evidence="2">Stress-response A/B barrel domain-containing protein</fullName>
    </recommendedName>
</protein>
<name>A0AAV0S891_9ROSI</name>
<evidence type="ECO:0000259" key="2">
    <source>
        <dbReference type="PROSITE" id="PS51502"/>
    </source>
</evidence>
<dbReference type="Gene3D" id="3.30.70.100">
    <property type="match status" value="2"/>
</dbReference>
<dbReference type="InterPro" id="IPR013097">
    <property type="entry name" value="Dabb"/>
</dbReference>
<dbReference type="EMBL" id="CAMGYJ010000011">
    <property type="protein sequence ID" value="CAI0627838.1"/>
    <property type="molecule type" value="Genomic_DNA"/>
</dbReference>
<dbReference type="PANTHER" id="PTHR33178:SF3">
    <property type="entry name" value="STRESS-RESPONSE A_B BARREL DOMAIN-CONTAINING PROTEIN UP3"/>
    <property type="match status" value="1"/>
</dbReference>
<dbReference type="SUPFAM" id="SSF54909">
    <property type="entry name" value="Dimeric alpha+beta barrel"/>
    <property type="match status" value="2"/>
</dbReference>
<dbReference type="PANTHER" id="PTHR33178">
    <property type="match status" value="1"/>
</dbReference>
<dbReference type="InterPro" id="IPR011008">
    <property type="entry name" value="Dimeric_a/b-barrel"/>
</dbReference>
<dbReference type="InterPro" id="IPR044662">
    <property type="entry name" value="HS1/DABB1-like"/>
</dbReference>
<evidence type="ECO:0000313" key="4">
    <source>
        <dbReference type="Proteomes" id="UP001154282"/>
    </source>
</evidence>
<accession>A0AAV0S891</accession>
<feature type="domain" description="Stress-response A/B barrel" evidence="2">
    <location>
        <begin position="160"/>
        <end position="254"/>
    </location>
</feature>
<organism evidence="3 4">
    <name type="scientific">Linum tenue</name>
    <dbReference type="NCBI Taxonomy" id="586396"/>
    <lineage>
        <taxon>Eukaryota</taxon>
        <taxon>Viridiplantae</taxon>
        <taxon>Streptophyta</taxon>
        <taxon>Embryophyta</taxon>
        <taxon>Tracheophyta</taxon>
        <taxon>Spermatophyta</taxon>
        <taxon>Magnoliopsida</taxon>
        <taxon>eudicotyledons</taxon>
        <taxon>Gunneridae</taxon>
        <taxon>Pentapetalae</taxon>
        <taxon>rosids</taxon>
        <taxon>fabids</taxon>
        <taxon>Malpighiales</taxon>
        <taxon>Linaceae</taxon>
        <taxon>Linum</taxon>
    </lineage>
</organism>
<dbReference type="SMART" id="SM00886">
    <property type="entry name" value="Dabb"/>
    <property type="match status" value="2"/>
</dbReference>
<sequence>MSMLSLKATRPHFSSPFTLHFQSPNRRPSSHLSFLKMSTAAAAAPPPETIEHVVLFKVKETAEPSGVQSMLSSLNALVSLDPVLHLSAAPIHRLKSSPIPFTHLLHCRYSSKDGLKAYAVHPSHVAAVKERVLPVCDDVMAVDWVARDLLGLVVPPPGSAVRLSFLKLKEGSAAEAKDEILRVIGGVKEKFEEIQQLTVGENFSPERAKGYSIASLAVFPGVGEIDSMDAKGELVSSEKDKVREHLESVIVLDFVVPSSQSASL</sequence>
<keyword evidence="4" id="KW-1185">Reference proteome</keyword>
<dbReference type="AlphaFoldDB" id="A0AAV0S891"/>
<comment type="caution">
    <text evidence="3">The sequence shown here is derived from an EMBL/GenBank/DDBJ whole genome shotgun (WGS) entry which is preliminary data.</text>
</comment>
<evidence type="ECO:0000313" key="3">
    <source>
        <dbReference type="EMBL" id="CAI0627838.1"/>
    </source>
</evidence>
<dbReference type="Pfam" id="PF07876">
    <property type="entry name" value="Dabb"/>
    <property type="match status" value="2"/>
</dbReference>
<evidence type="ECO:0000256" key="1">
    <source>
        <dbReference type="ARBA" id="ARBA00011738"/>
    </source>
</evidence>
<dbReference type="Proteomes" id="UP001154282">
    <property type="component" value="Unassembled WGS sequence"/>
</dbReference>
<dbReference type="PROSITE" id="PS51502">
    <property type="entry name" value="S_R_A_B_BARREL"/>
    <property type="match status" value="2"/>
</dbReference>
<reference evidence="3" key="1">
    <citation type="submission" date="2022-08" db="EMBL/GenBank/DDBJ databases">
        <authorList>
            <person name="Gutierrez-Valencia J."/>
        </authorList>
    </citation>
    <scope>NUCLEOTIDE SEQUENCE</scope>
</reference>
<comment type="subunit">
    <text evidence="1">Homodimer.</text>
</comment>
<feature type="domain" description="Stress-response A/B barrel" evidence="2">
    <location>
        <begin position="50"/>
        <end position="144"/>
    </location>
</feature>
<gene>
    <name evidence="3" type="ORF">LITE_LOCUS51420</name>
</gene>